<accession>A0A9P5XEX9</accession>
<evidence type="ECO:0000313" key="2">
    <source>
        <dbReference type="Proteomes" id="UP000807342"/>
    </source>
</evidence>
<comment type="caution">
    <text evidence="1">The sequence shown here is derived from an EMBL/GenBank/DDBJ whole genome shotgun (WGS) entry which is preliminary data.</text>
</comment>
<dbReference type="OrthoDB" id="2788229at2759"/>
<dbReference type="InterPro" id="IPR032675">
    <property type="entry name" value="LRR_dom_sf"/>
</dbReference>
<name>A0A9P5XEX9_9AGAR</name>
<dbReference type="Proteomes" id="UP000807342">
    <property type="component" value="Unassembled WGS sequence"/>
</dbReference>
<protein>
    <submittedName>
        <fullName evidence="1">Uncharacterized protein</fullName>
    </submittedName>
</protein>
<proteinExistence type="predicted"/>
<reference evidence="1" key="1">
    <citation type="submission" date="2020-11" db="EMBL/GenBank/DDBJ databases">
        <authorList>
            <consortium name="DOE Joint Genome Institute"/>
            <person name="Ahrendt S."/>
            <person name="Riley R."/>
            <person name="Andreopoulos W."/>
            <person name="Labutti K."/>
            <person name="Pangilinan J."/>
            <person name="Ruiz-Duenas F.J."/>
            <person name="Barrasa J.M."/>
            <person name="Sanchez-Garcia M."/>
            <person name="Camarero S."/>
            <person name="Miyauchi S."/>
            <person name="Serrano A."/>
            <person name="Linde D."/>
            <person name="Babiker R."/>
            <person name="Drula E."/>
            <person name="Ayuso-Fernandez I."/>
            <person name="Pacheco R."/>
            <person name="Padilla G."/>
            <person name="Ferreira P."/>
            <person name="Barriuso J."/>
            <person name="Kellner H."/>
            <person name="Castanera R."/>
            <person name="Alfaro M."/>
            <person name="Ramirez L."/>
            <person name="Pisabarro A.G."/>
            <person name="Kuo A."/>
            <person name="Tritt A."/>
            <person name="Lipzen A."/>
            <person name="He G."/>
            <person name="Yan M."/>
            <person name="Ng V."/>
            <person name="Cullen D."/>
            <person name="Martin F."/>
            <person name="Rosso M.-N."/>
            <person name="Henrissat B."/>
            <person name="Hibbett D."/>
            <person name="Martinez A.T."/>
            <person name="Grigoriev I.V."/>
        </authorList>
    </citation>
    <scope>NUCLEOTIDE SEQUENCE</scope>
    <source>
        <strain evidence="1">MF-IS2</strain>
    </source>
</reference>
<dbReference type="EMBL" id="MU151176">
    <property type="protein sequence ID" value="KAF9448036.1"/>
    <property type="molecule type" value="Genomic_DNA"/>
</dbReference>
<dbReference type="AlphaFoldDB" id="A0A9P5XEX9"/>
<evidence type="ECO:0000313" key="1">
    <source>
        <dbReference type="EMBL" id="KAF9448036.1"/>
    </source>
</evidence>
<dbReference type="Gene3D" id="3.80.10.10">
    <property type="entry name" value="Ribonuclease Inhibitor"/>
    <property type="match status" value="1"/>
</dbReference>
<keyword evidence="2" id="KW-1185">Reference proteome</keyword>
<gene>
    <name evidence="1" type="ORF">P691DRAFT_781582</name>
</gene>
<sequence length="443" mass="50567">MYFPQELVDLIIGYSEDDLQTLVAFCLVSSACFHTARPLLYRKVDFISSQDPNALVLGKVLFNAISSDHQLASYVREFTLDAELYLHGLDSLQDAPSPLDVLRQTLNSMTRLKKLRIVLPDKCDDEFPIDPTLLQHPFQLEELYWRDFRWYVHVKPQLDKLLALQPRLRTLEMVFGPDAAPTTFTIAPTACPDLETFSGNFEHYRLLAPARPITSFICSGITPIPSSVLDSIAPALSKLRILVIHEGFPRELDFAVLTSHLTSLEVLHLSLEDTRATIQSYHQIRSGQRIVEHVHKLTKLRTFVLCVEPLEMQLHEHAQRMLTAQWFDTLPHFERAYFNGSIKGSGDLVCWARDDVQRPRTSGMEEVFEMYDARHAFETSLLKPFFNNSRPAQCAPDPPADKPEISGTCHCRFGKRFCPPSGEGRTPRWKRVFWDTVTHVSGC</sequence>
<organism evidence="1 2">
    <name type="scientific">Macrolepiota fuliginosa MF-IS2</name>
    <dbReference type="NCBI Taxonomy" id="1400762"/>
    <lineage>
        <taxon>Eukaryota</taxon>
        <taxon>Fungi</taxon>
        <taxon>Dikarya</taxon>
        <taxon>Basidiomycota</taxon>
        <taxon>Agaricomycotina</taxon>
        <taxon>Agaricomycetes</taxon>
        <taxon>Agaricomycetidae</taxon>
        <taxon>Agaricales</taxon>
        <taxon>Agaricineae</taxon>
        <taxon>Agaricaceae</taxon>
        <taxon>Macrolepiota</taxon>
    </lineage>
</organism>